<feature type="region of interest" description="Disordered" evidence="13">
    <location>
        <begin position="176"/>
        <end position="254"/>
    </location>
</feature>
<dbReference type="PROSITE" id="PS01187">
    <property type="entry name" value="EGF_CA"/>
    <property type="match status" value="2"/>
</dbReference>
<keyword evidence="3" id="KW-1003">Cell membrane</keyword>
<dbReference type="FunFam" id="2.10.25.10:FF:000012">
    <property type="entry name" value="Delta-like protein"/>
    <property type="match status" value="2"/>
</dbReference>
<dbReference type="InterPro" id="IPR002859">
    <property type="entry name" value="PKD/REJ-like"/>
</dbReference>
<evidence type="ECO:0000256" key="5">
    <source>
        <dbReference type="ARBA" id="ARBA00022692"/>
    </source>
</evidence>
<proteinExistence type="inferred from homology"/>
<feature type="region of interest" description="Disordered" evidence="13">
    <location>
        <begin position="518"/>
        <end position="637"/>
    </location>
</feature>
<feature type="region of interest" description="Disordered" evidence="13">
    <location>
        <begin position="127"/>
        <end position="159"/>
    </location>
</feature>
<dbReference type="Gene3D" id="2.10.25.10">
    <property type="entry name" value="Laminin"/>
    <property type="match status" value="17"/>
</dbReference>
<feature type="region of interest" description="Disordered" evidence="13">
    <location>
        <begin position="3044"/>
        <end position="3122"/>
    </location>
</feature>
<evidence type="ECO:0000313" key="19">
    <source>
        <dbReference type="RefSeq" id="XP_019627674.1"/>
    </source>
</evidence>
<dbReference type="GeneID" id="109472382"/>
<feature type="domain" description="GAIN-B" evidence="16">
    <location>
        <begin position="2511"/>
        <end position="2670"/>
    </location>
</feature>
<evidence type="ECO:0000256" key="8">
    <source>
        <dbReference type="ARBA" id="ARBA00022989"/>
    </source>
</evidence>
<feature type="domain" description="EGF-like" evidence="15">
    <location>
        <begin position="1257"/>
        <end position="1293"/>
    </location>
</feature>
<feature type="compositionally biased region" description="Low complexity" evidence="13">
    <location>
        <begin position="558"/>
        <end position="637"/>
    </location>
</feature>
<dbReference type="GO" id="GO:0048863">
    <property type="term" value="P:stem cell differentiation"/>
    <property type="evidence" value="ECO:0007669"/>
    <property type="project" value="UniProtKB-ARBA"/>
</dbReference>
<accession>A0A6P4Z152</accession>
<dbReference type="InterPro" id="IPR000203">
    <property type="entry name" value="GPS"/>
</dbReference>
<dbReference type="PANTHER" id="PTHR12916">
    <property type="entry name" value="CYTOCHROME C OXIDASE POLYPEPTIDE VIC-2"/>
    <property type="match status" value="1"/>
</dbReference>
<feature type="compositionally biased region" description="Polar residues" evidence="13">
    <location>
        <begin position="64"/>
        <end position="110"/>
    </location>
</feature>
<keyword evidence="11" id="KW-0325">Glycoprotein</keyword>
<feature type="compositionally biased region" description="Polar residues" evidence="13">
    <location>
        <begin position="541"/>
        <end position="554"/>
    </location>
</feature>
<dbReference type="FunFam" id="2.10.25.10:FF:000122">
    <property type="entry name" value="Protein crumbs homolog 2"/>
    <property type="match status" value="1"/>
</dbReference>
<dbReference type="PROSITE" id="PS51111">
    <property type="entry name" value="REJ"/>
    <property type="match status" value="1"/>
</dbReference>
<evidence type="ECO:0000259" key="17">
    <source>
        <dbReference type="PROSITE" id="PS51111"/>
    </source>
</evidence>
<gene>
    <name evidence="19" type="primary">LOC109472382</name>
</gene>
<dbReference type="InterPro" id="IPR000742">
    <property type="entry name" value="EGF"/>
</dbReference>
<dbReference type="Pfam" id="PF01825">
    <property type="entry name" value="GPS"/>
    <property type="match status" value="1"/>
</dbReference>
<evidence type="ECO:0000256" key="1">
    <source>
        <dbReference type="ARBA" id="ARBA00004651"/>
    </source>
</evidence>
<feature type="domain" description="EGF-like" evidence="15">
    <location>
        <begin position="1431"/>
        <end position="1467"/>
    </location>
</feature>
<feature type="region of interest" description="Disordered" evidence="13">
    <location>
        <begin position="449"/>
        <end position="472"/>
    </location>
</feature>
<evidence type="ECO:0000256" key="9">
    <source>
        <dbReference type="ARBA" id="ARBA00023136"/>
    </source>
</evidence>
<dbReference type="GO" id="GO:0005886">
    <property type="term" value="C:plasma membrane"/>
    <property type="evidence" value="ECO:0007669"/>
    <property type="project" value="UniProtKB-SubCell"/>
</dbReference>
<feature type="compositionally biased region" description="Low complexity" evidence="13">
    <location>
        <begin position="34"/>
        <end position="63"/>
    </location>
</feature>
<dbReference type="InterPro" id="IPR001881">
    <property type="entry name" value="EGF-like_Ca-bd_dom"/>
</dbReference>
<evidence type="ECO:0000256" key="10">
    <source>
        <dbReference type="ARBA" id="ARBA00023157"/>
    </source>
</evidence>
<feature type="region of interest" description="Disordered" evidence="13">
    <location>
        <begin position="389"/>
        <end position="436"/>
    </location>
</feature>
<dbReference type="PROSITE" id="PS01186">
    <property type="entry name" value="EGF_2"/>
    <property type="match status" value="2"/>
</dbReference>
<feature type="domain" description="EGF-like" evidence="15">
    <location>
        <begin position="1027"/>
        <end position="1063"/>
    </location>
</feature>
<feature type="domain" description="EGF-like" evidence="15">
    <location>
        <begin position="1119"/>
        <end position="1155"/>
    </location>
</feature>
<feature type="domain" description="EGF-like" evidence="15">
    <location>
        <begin position="981"/>
        <end position="1020"/>
    </location>
</feature>
<feature type="transmembrane region" description="Helical" evidence="14">
    <location>
        <begin position="2942"/>
        <end position="2973"/>
    </location>
</feature>
<feature type="compositionally biased region" description="Low complexity" evidence="13">
    <location>
        <begin position="3023"/>
        <end position="3037"/>
    </location>
</feature>
<dbReference type="Proteomes" id="UP000515135">
    <property type="component" value="Unplaced"/>
</dbReference>
<feature type="domain" description="EGF-like" evidence="15">
    <location>
        <begin position="1394"/>
        <end position="1429"/>
    </location>
</feature>
<sequence length="3122" mass="337471">MPTTVITTPKTTDESTLMTTPPATLLTTDQSTLVTTQPTTLSTTRRTTKPTTTVTMQSTLSTSHKTTMPTTVLTTQRTTDESTLVTTPPATVSTTLGTTQGPTSRQTTLSTSYKTTMPTTVITTHKTTDESTLMTTPPATVSTTLGTTQGPTSRQTTLSTSYKTTMPTTVITTHKTTDESTLMTTPPATVSTTLGTTQGPTSTQTTLSTTERTTKPTTVLTTQSTTQKSTLVTSQSSTLSTTRRTTQTPTTRQTTLTTSYKTTMPTTVITTHKTTDESTLMTTPPATVSTTLGTTQGPTSRQTTLSTSYKTTMPTTLITTHKTTDESTLMTTPPATLLTTDKSTLVTTQSTTLSTTRRTTKPTTTVTMQTTFSTSHKTTMPPTVLTTQRTTDESTLVTTPPTTVSTTLGTTQGPTSTQTTLSTTERTTKPTTVLTTQSTTQKSTLVTTQYSTLSTTRRTTQTPTTRQTTLSTSYKTTMPTTLITTHKTTDESTLMTTPPATLLTTDKSTLVTTQLTTLSTTRRTTKPTTTVTMQTTLSTSHKTTMPTTVLTTQRTTDESTLVTTPPTTVSTTLGTTQGPTSTQTTLSTTERTTKPTTVLTTQSTTHKSTLVTSQSSTLSTTRRTTQTPTTRQTTLSTSYKTTMPTTLITTHKTTDESIPMTTQPTTFLTTDNSTLVTTQPITLSTTLRTTKPTTTMQSTLSTSHKTTMPTTVLTTQRTTDESTLVTTPPTTVSTTLGTTQGPTSTQTTLSTTERTTNPTTVLTTQSTTQKSTLVTTQSSTLSTTPRTTQHPTMMTKVQRTTDIDFPDVCDPNPCHNGGTCTERGNSYNCKCLPGYAGRNCEKDIDSCSAKPCHAQATCKDNPAPALDATCTCRRGYAGDGLLNGNGCSDIDGCSANPCDENATCTDNPAPALDATCSCTTGYTGDGYGNGTGCSDTDGCSPNPCDKNATCIDNPAPALDATCSCNTGYTGDGLVSGTGCSDIDGCSASPCDENAICTDNPAPALDANCNCRTGYTGNGFVHGTGCSDIDACLANPCDKNATCTDNPAPALGANCTCNTGYTGDGLVSGTGCSDIDACLDDPCDAEATCTDNPAPALNATCTCTTGYTGDGYVNGTECSDVDACLANPCHVQATCTDNPAPALDATCTCNTGYTGDGYVNGTGCSDTDGCSPNPCDKNATCTDNPAPALDATCTCNTGYAGDGLVSGTGCSDIDGCSPNPCDENAICTDNPAPALDANCTCRTGYTGDGFVNGTGCLDIDACLANPCDQNATCTDNPAPALDATCSCNTGYTGDGLVSGTGCSDIDACLDDPCDAEATCTDNPAPALNATCTCTTGYTGDGYVNGTGCSDTDGCSSNPCDKNATCTDNPAPALDATCSCSTGYTGDGLVSGTGCSDICDPNPCENGGTCTKRGNSYNCKCSPGYAGRNCEKDIDACSAKPCHVQATCKDKPAPAIDATCTCKSGYLGDGLVNGTGCSDINECESNPCQNGGTCTDMVNGYDCRCTQEYGGPNCDIEKERCMSTPGRPMARCHVNGYCNGQRCICNDGYRGNGTYCSKVVTHHFQCRFPTIVFRIDLLSITSPYFIRVRRIVFKPFDIAIRARSLYVKHDHDDDGHHDNYDLGVETMRVLRFRPGSVLTVYEVNLTEHTIPELELLIRNQTAGNMIGNLSIQSNYTVFGKEAEVRCHCEHEENTKCVERNSNWICDCLEGYNRTNGTCKDIDECALRLDDCGDDSVCVNTKGSYLCFCTPIVNIFGGGRTIQRSDDFQLNSVIEYSTSNCQVGSIRRISYNWTLHSTDRIKLSGTSLNQADIKVQQNQLAIGKITFYLTVRVVAEKNNTEVVHSSLSSTTINIITSPLVAGILGGSRRQIDHGNLTLDAATLSFDPDERLGPCDLTYTWNCTVLTVRGEYRCPDISAPECGEVRILVNREFFTRVFNFTLTVSAPRRTPAHASQVIEVVSATRINQIPGPQIICEELHGTCGPIINVGEQMKLVSVCGNCDHQSGSYEYWWTLVASPTDYPEWTDSDYDNNLLNERDQDYLVMKANIFDKPGDYVMRVNITDVQTGLTGYAEYTFRTNGPPTKGTCNVMPPIGTASVDDFKICCEGFNDPDQPLTYNFLYETDIDIASVNTTSSSVFHLLYTGPENCTVPLKLPLGLRSRNYSLPIRVQVLDKFGGSVSVEPDPPTVKPAEISSIQMLTNNTTTVQDVQKTTAVISSAASVLNEQTIIAENTTQERIMIRETLTSIVQQVEVTTIEHAQQVLSTLEHITAVPEELENNAQVDASTTLQDISVWVKEESTESGTEELEVLSAHMLTVAVNVLNASNIKAIETKKRNVIENITTETDNLEKNKNATTQVLKTINTFGTLLLSRKTRDDKPTLLKSKGFVLSLANTSCDKLAERIIRTEEQIGAFFYLPEKAAQKIGCLNKLNESVGSKTFWTQQNPHGYSPNADDVRTGVQALSFERRNGVRVRELEDLQNDARIQLITTRTDQENDITISGTTQPENSGNITVHNFNISKARTSLHIILQTQNDSAPLRLFLQRGTDASPDRYTWNMSLPFAPTSPAWSTRLSVTSDPYTWFLSQEELNITEEDTSWSLAAQHVPILNDTGGNLTAKYNITIISARCLFFDENEHLWADRGCKVGPLTTRDHLHCLCNHLTSFGFFVAPNELNIRAALLKIPEDITTNFIVWATVGTAFLLYFVLLFWARGRDLREKRKLRGLQGNIARATSYHHLLEYHLWASVVRPSSRSIFTRAQRVSCCFSLLMLVMVTNIMFFQQGRADNSVSIGGVNIPFNISLQTVILGLTCTLIAFPPNVVIVLIFRNLSVRKKRTSQLDNIVQLRAYREFGEMYNTRRKTPLCFDAKGCSSDTVSTSSRLEHDGRGPGYIDHKTGVTQQDVTQEDGCLPWWFLFIAWFLVFAIVLLSALFTLLYGVQYGRRKAEAWLFSFLVSFLTDILIVQPLKVVLIVIFVRLICKNRTRRSKSQHRNALLQWTKLPRVKLKDKLGSRRLADQIRELDERYSADPSIPSLPTTPSSLITDDTDELGTIVSSSEDGGPPSYLHLAESPDTSSDPYPSEYAQSEAWAPVDGGDGVHPLHDEDDLDSTDDDNDSRTMPFREVSFKLP</sequence>
<evidence type="ECO:0000256" key="13">
    <source>
        <dbReference type="SAM" id="MobiDB-lite"/>
    </source>
</evidence>
<feature type="compositionally biased region" description="Low complexity" evidence="13">
    <location>
        <begin position="189"/>
        <end position="254"/>
    </location>
</feature>
<feature type="compositionally biased region" description="Polar residues" evidence="13">
    <location>
        <begin position="176"/>
        <end position="188"/>
    </location>
</feature>
<feature type="domain" description="EGF-like" evidence="15">
    <location>
        <begin position="805"/>
        <end position="841"/>
    </location>
</feature>
<dbReference type="GO" id="GO:0007219">
    <property type="term" value="P:Notch signaling pathway"/>
    <property type="evidence" value="ECO:0007669"/>
    <property type="project" value="TreeGrafter"/>
</dbReference>
<evidence type="ECO:0000256" key="4">
    <source>
        <dbReference type="ARBA" id="ARBA00022536"/>
    </source>
</evidence>
<evidence type="ECO:0000256" key="2">
    <source>
        <dbReference type="ARBA" id="ARBA00007200"/>
    </source>
</evidence>
<evidence type="ECO:0000256" key="3">
    <source>
        <dbReference type="ARBA" id="ARBA00022475"/>
    </source>
</evidence>
<dbReference type="GO" id="GO:0048646">
    <property type="term" value="P:anatomical structure formation involved in morphogenesis"/>
    <property type="evidence" value="ECO:0007669"/>
    <property type="project" value="UniProtKB-ARBA"/>
</dbReference>
<feature type="domain" description="EGF-like" evidence="15">
    <location>
        <begin position="1349"/>
        <end position="1385"/>
    </location>
</feature>
<feature type="compositionally biased region" description="Low complexity" evidence="13">
    <location>
        <begin position="721"/>
        <end position="792"/>
    </location>
</feature>
<dbReference type="RefSeq" id="XP_019627674.1">
    <property type="nucleotide sequence ID" value="XM_019772115.1"/>
</dbReference>
<feature type="domain" description="EGF-like" evidence="15">
    <location>
        <begin position="889"/>
        <end position="925"/>
    </location>
</feature>
<dbReference type="GO" id="GO:0030097">
    <property type="term" value="P:hemopoiesis"/>
    <property type="evidence" value="ECO:0007669"/>
    <property type="project" value="UniProtKB-ARBA"/>
</dbReference>
<reference evidence="19" key="1">
    <citation type="submission" date="2025-08" db="UniProtKB">
        <authorList>
            <consortium name="RefSeq"/>
        </authorList>
    </citation>
    <scope>IDENTIFICATION</scope>
    <source>
        <tissue evidence="19">Gonad</tissue>
    </source>
</reference>
<name>A0A6P4Z152_BRABE</name>
<feature type="domain" description="EGF-like" evidence="15">
    <location>
        <begin position="843"/>
        <end position="879"/>
    </location>
</feature>
<feature type="disulfide bond" evidence="12">
    <location>
        <begin position="1419"/>
        <end position="1428"/>
    </location>
</feature>
<dbReference type="PROSITE" id="PS50221">
    <property type="entry name" value="GAIN_B"/>
    <property type="match status" value="1"/>
</dbReference>
<dbReference type="PROSITE" id="PS00022">
    <property type="entry name" value="EGF_1"/>
    <property type="match status" value="3"/>
</dbReference>
<keyword evidence="18" id="KW-1185">Reference proteome</keyword>
<feature type="region of interest" description="Disordered" evidence="13">
    <location>
        <begin position="274"/>
        <end position="306"/>
    </location>
</feature>
<keyword evidence="4 12" id="KW-0245">EGF-like domain</keyword>
<dbReference type="GO" id="GO:0009952">
    <property type="term" value="P:anterior/posterior pattern specification"/>
    <property type="evidence" value="ECO:0007669"/>
    <property type="project" value="UniProtKB-ARBA"/>
</dbReference>
<dbReference type="InterPro" id="IPR013032">
    <property type="entry name" value="EGF-like_CS"/>
</dbReference>
<dbReference type="GO" id="GO:0019904">
    <property type="term" value="F:protein domain specific binding"/>
    <property type="evidence" value="ECO:0007669"/>
    <property type="project" value="UniProtKB-ARBA"/>
</dbReference>
<feature type="transmembrane region" description="Helical" evidence="14">
    <location>
        <begin position="2686"/>
        <end position="2706"/>
    </location>
</feature>
<evidence type="ECO:0000256" key="12">
    <source>
        <dbReference type="PROSITE-ProRule" id="PRU00076"/>
    </source>
</evidence>
<feature type="transmembrane region" description="Helical" evidence="14">
    <location>
        <begin position="2795"/>
        <end position="2821"/>
    </location>
</feature>
<evidence type="ECO:0000259" key="15">
    <source>
        <dbReference type="PROSITE" id="PS50026"/>
    </source>
</evidence>
<dbReference type="InterPro" id="IPR057244">
    <property type="entry name" value="GAIN_B"/>
</dbReference>
<feature type="compositionally biased region" description="Low complexity" evidence="13">
    <location>
        <begin position="518"/>
        <end position="540"/>
    </location>
</feature>
<feature type="domain" description="EGF-like" evidence="15">
    <location>
        <begin position="1303"/>
        <end position="1339"/>
    </location>
</feature>
<dbReference type="GO" id="GO:0005112">
    <property type="term" value="F:Notch binding"/>
    <property type="evidence" value="ECO:0007669"/>
    <property type="project" value="TreeGrafter"/>
</dbReference>
<feature type="compositionally biased region" description="Low complexity" evidence="13">
    <location>
        <begin position="393"/>
        <end position="436"/>
    </location>
</feature>
<feature type="transmembrane region" description="Helical" evidence="14">
    <location>
        <begin position="2757"/>
        <end position="2775"/>
    </location>
</feature>
<comment type="subcellular location">
    <subcellularLocation>
        <location evidence="1">Cell membrane</location>
        <topology evidence="1">Multi-pass membrane protein</topology>
    </subcellularLocation>
</comment>
<evidence type="ECO:0000313" key="18">
    <source>
        <dbReference type="Proteomes" id="UP000515135"/>
    </source>
</evidence>
<dbReference type="InterPro" id="IPR049883">
    <property type="entry name" value="NOTCH1_EGF-like"/>
</dbReference>
<dbReference type="InterPro" id="IPR000152">
    <property type="entry name" value="EGF-type_Asp/Asn_hydroxyl_site"/>
</dbReference>
<feature type="region of interest" description="Disordered" evidence="13">
    <location>
        <begin position="3020"/>
        <end position="3039"/>
    </location>
</feature>
<dbReference type="CDD" id="cd00054">
    <property type="entry name" value="EGF_CA"/>
    <property type="match status" value="4"/>
</dbReference>
<protein>
    <submittedName>
        <fullName evidence="19">Uncharacterized protein LOC109472382 isoform X1</fullName>
    </submittedName>
</protein>
<comment type="similarity">
    <text evidence="2">Belongs to the polycystin family.</text>
</comment>
<dbReference type="Pfam" id="PF00008">
    <property type="entry name" value="EGF"/>
    <property type="match status" value="6"/>
</dbReference>
<organism evidence="18 19">
    <name type="scientific">Branchiostoma belcheri</name>
    <name type="common">Amphioxus</name>
    <dbReference type="NCBI Taxonomy" id="7741"/>
    <lineage>
        <taxon>Eukaryota</taxon>
        <taxon>Metazoa</taxon>
        <taxon>Chordata</taxon>
        <taxon>Cephalochordata</taxon>
        <taxon>Leptocardii</taxon>
        <taxon>Amphioxiformes</taxon>
        <taxon>Branchiostomatidae</taxon>
        <taxon>Branchiostoma</taxon>
    </lineage>
</organism>
<feature type="domain" description="EGF-like" evidence="15">
    <location>
        <begin position="1477"/>
        <end position="1513"/>
    </location>
</feature>
<feature type="domain" description="EGF-like" evidence="15">
    <location>
        <begin position="1165"/>
        <end position="1201"/>
    </location>
</feature>
<dbReference type="SMART" id="SM00179">
    <property type="entry name" value="EGF_CA"/>
    <property type="match status" value="17"/>
</dbReference>
<dbReference type="PANTHER" id="PTHR12916:SF9">
    <property type="entry name" value="NEUROGENIC LOCUS NOTCH HOMOLOG PROTEIN 1-RELATED"/>
    <property type="match status" value="1"/>
</dbReference>
<feature type="region of interest" description="Disordered" evidence="13">
    <location>
        <begin position="34"/>
        <end position="110"/>
    </location>
</feature>
<dbReference type="GO" id="GO:0005509">
    <property type="term" value="F:calcium ion binding"/>
    <property type="evidence" value="ECO:0007669"/>
    <property type="project" value="InterPro"/>
</dbReference>
<dbReference type="Pfam" id="PF12661">
    <property type="entry name" value="hEGF"/>
    <property type="match status" value="1"/>
</dbReference>
<dbReference type="Pfam" id="PF07645">
    <property type="entry name" value="EGF_CA"/>
    <property type="match status" value="1"/>
</dbReference>
<dbReference type="InterPro" id="IPR018097">
    <property type="entry name" value="EGF_Ca-bd_CS"/>
</dbReference>
<comment type="caution">
    <text evidence="12">Lacks conserved residue(s) required for the propagation of feature annotation.</text>
</comment>
<dbReference type="SUPFAM" id="SSF57196">
    <property type="entry name" value="EGF/Laminin"/>
    <property type="match status" value="4"/>
</dbReference>
<feature type="domain" description="EGF-like" evidence="15">
    <location>
        <begin position="1211"/>
        <end position="1250"/>
    </location>
</feature>
<dbReference type="Pfam" id="PF02010">
    <property type="entry name" value="REJ"/>
    <property type="match status" value="1"/>
</dbReference>
<keyword evidence="7" id="KW-0677">Repeat</keyword>
<feature type="transmembrane region" description="Helical" evidence="14">
    <location>
        <begin position="2906"/>
        <end position="2930"/>
    </location>
</feature>
<keyword evidence="6" id="KW-0732">Signal</keyword>
<feature type="domain" description="EGF-like" evidence="15">
    <location>
        <begin position="1073"/>
        <end position="1118"/>
    </location>
</feature>
<feature type="domain" description="REJ" evidence="17">
    <location>
        <begin position="1979"/>
        <end position="2178"/>
    </location>
</feature>
<dbReference type="SMART" id="SM00181">
    <property type="entry name" value="EGF"/>
    <property type="match status" value="19"/>
</dbReference>
<evidence type="ECO:0000256" key="11">
    <source>
        <dbReference type="ARBA" id="ARBA00023180"/>
    </source>
</evidence>
<feature type="domain" description="EGF-like" evidence="15">
    <location>
        <begin position="1718"/>
        <end position="1759"/>
    </location>
</feature>
<feature type="domain" description="EGF-like" evidence="15">
    <location>
        <begin position="935"/>
        <end position="971"/>
    </location>
</feature>
<dbReference type="OrthoDB" id="4405280at2759"/>
<dbReference type="PROSITE" id="PS50026">
    <property type="entry name" value="EGF_3"/>
    <property type="match status" value="17"/>
</dbReference>
<feature type="disulfide bond" evidence="12">
    <location>
        <begin position="1503"/>
        <end position="1512"/>
    </location>
</feature>
<dbReference type="KEGG" id="bbel:109472382"/>
<feature type="disulfide bond" evidence="12">
    <location>
        <begin position="831"/>
        <end position="840"/>
    </location>
</feature>
<keyword evidence="10 12" id="KW-1015">Disulfide bond</keyword>
<feature type="region of interest" description="Disordered" evidence="13">
    <location>
        <begin position="714"/>
        <end position="793"/>
    </location>
</feature>
<dbReference type="GO" id="GO:0035282">
    <property type="term" value="P:segmentation"/>
    <property type="evidence" value="ECO:0007669"/>
    <property type="project" value="UniProtKB-ARBA"/>
</dbReference>
<keyword evidence="5 14" id="KW-0812">Transmembrane</keyword>
<keyword evidence="9 14" id="KW-0472">Membrane</keyword>
<keyword evidence="8 14" id="KW-1133">Transmembrane helix</keyword>
<dbReference type="InterPro" id="IPR014010">
    <property type="entry name" value="REJ_dom"/>
</dbReference>
<evidence type="ECO:0000259" key="16">
    <source>
        <dbReference type="PROSITE" id="PS50221"/>
    </source>
</evidence>
<evidence type="ECO:0000256" key="7">
    <source>
        <dbReference type="ARBA" id="ARBA00022737"/>
    </source>
</evidence>
<dbReference type="PROSITE" id="PS00010">
    <property type="entry name" value="ASX_HYDROXYL"/>
    <property type="match status" value="2"/>
</dbReference>
<feature type="compositionally biased region" description="Acidic residues" evidence="13">
    <location>
        <begin position="3096"/>
        <end position="3107"/>
    </location>
</feature>
<evidence type="ECO:0000256" key="6">
    <source>
        <dbReference type="ARBA" id="ARBA00022729"/>
    </source>
</evidence>
<evidence type="ECO:0000256" key="14">
    <source>
        <dbReference type="SAM" id="Phobius"/>
    </source>
</evidence>
<dbReference type="SMART" id="SM00303">
    <property type="entry name" value="GPS"/>
    <property type="match status" value="1"/>
</dbReference>